<dbReference type="EMBL" id="CP000108">
    <property type="protein sequence ID" value="ABB28761.1"/>
    <property type="molecule type" value="Genomic_DNA"/>
</dbReference>
<accession>Q3AQG4</accession>
<sequence>MATIPHYTPNDFMHEIEQVPPQYLPQLFQIVHIYKESITKKACLDSFEQSWQQAIAGNTMPISELWEDIDAE</sequence>
<protein>
    <recommendedName>
        <fullName evidence="2">DUF2281 domain-containing protein</fullName>
    </recommendedName>
</protein>
<dbReference type="STRING" id="340177.Cag_1505"/>
<reference evidence="1" key="1">
    <citation type="submission" date="2005-08" db="EMBL/GenBank/DDBJ databases">
        <title>Complete sequence of Chlorobium chlorochromatii CaD3.</title>
        <authorList>
            <person name="Copeland A."/>
            <person name="Lucas S."/>
            <person name="Lapidus A."/>
            <person name="Barry K."/>
            <person name="Detter J.C."/>
            <person name="Glavina T."/>
            <person name="Hammon N."/>
            <person name="Israni S."/>
            <person name="Pitluck S."/>
            <person name="Bryant D."/>
            <person name="Schmutz J."/>
            <person name="Larimer F."/>
            <person name="Land M."/>
            <person name="Kyrpides N."/>
            <person name="Ivanova N."/>
            <person name="Richardson P."/>
        </authorList>
    </citation>
    <scope>NUCLEOTIDE SEQUENCE [LARGE SCALE GENOMIC DNA]</scope>
    <source>
        <strain evidence="1">CaD3</strain>
    </source>
</reference>
<proteinExistence type="predicted"/>
<dbReference type="HOGENOM" id="CLU_199748_0_0_10"/>
<name>Q3AQG4_CHLCH</name>
<dbReference type="KEGG" id="cch:Cag_1505"/>
<evidence type="ECO:0008006" key="2">
    <source>
        <dbReference type="Google" id="ProtNLM"/>
    </source>
</evidence>
<dbReference type="AlphaFoldDB" id="Q3AQG4"/>
<gene>
    <name evidence="1" type="ordered locus">Cag_1505</name>
</gene>
<organism evidence="1">
    <name type="scientific">Chlorobium chlorochromatii (strain CaD3)</name>
    <dbReference type="NCBI Taxonomy" id="340177"/>
    <lineage>
        <taxon>Bacteria</taxon>
        <taxon>Pseudomonadati</taxon>
        <taxon>Chlorobiota</taxon>
        <taxon>Chlorobiia</taxon>
        <taxon>Chlorobiales</taxon>
        <taxon>Chlorobiaceae</taxon>
        <taxon>Chlorobium/Pelodictyon group</taxon>
        <taxon>Chlorobium</taxon>
    </lineage>
</organism>
<evidence type="ECO:0000313" key="1">
    <source>
        <dbReference type="EMBL" id="ABB28761.1"/>
    </source>
</evidence>